<dbReference type="PANTHER" id="PTHR39639">
    <property type="entry name" value="CHROMOSOME 16, WHOLE GENOME SHOTGUN SEQUENCE"/>
    <property type="match status" value="1"/>
</dbReference>
<dbReference type="Proteomes" id="UP000634530">
    <property type="component" value="Chromosome"/>
</dbReference>
<dbReference type="InterPro" id="IPR004919">
    <property type="entry name" value="GmrSD_N"/>
</dbReference>
<evidence type="ECO:0000313" key="3">
    <source>
        <dbReference type="Proteomes" id="UP000634530"/>
    </source>
</evidence>
<keyword evidence="3" id="KW-1185">Reference proteome</keyword>
<dbReference type="KEGG" id="pvw:HU752_002525"/>
<dbReference type="RefSeq" id="WP_186683802.1">
    <property type="nucleotide sequence ID" value="NZ_CP077093.1"/>
</dbReference>
<protein>
    <submittedName>
        <fullName evidence="2">DUF262 domain-containing protein</fullName>
    </submittedName>
</protein>
<name>A0A9E6TSQ2_9PSED</name>
<evidence type="ECO:0000259" key="1">
    <source>
        <dbReference type="Pfam" id="PF03235"/>
    </source>
</evidence>
<dbReference type="AlphaFoldDB" id="A0A9E6TSQ2"/>
<evidence type="ECO:0000313" key="2">
    <source>
        <dbReference type="EMBL" id="QXI28856.1"/>
    </source>
</evidence>
<sequence length="380" mass="43115">MNDSNTADVDIVEMEPEGEGLSGFEKKYKAQMRQIVTQKLDIPISTLPAMLDDNIKINPEFQRRDRWDEERQSRLIESLLMNVPVPPVFLGEDDYGFYVVLDGRQRLTAIQNFLNNTLALKGLVVWDDLNGLRFNDLVKRGLDKHLTRRFLSAIALLKESSPAIKYDVFDRLNTGGVKANEMEVRNAVFRGPFTDALHKLSRHPDFCKAWEIPVDPIEAQSNPIYQKMIDLSIVLRFFALSDPEKIDTTFKDFLGEFMEERNKLYIADPKLEKMDAERFERAVVNSLAVFGTNSFRNPSKMMKGPPSLPIAEAIMIGLSEYDPALITEEIAAQIKADFTTLCSDPDFLKSVSSGTNGKGAIKTRINKARDMFSSHLKKKP</sequence>
<dbReference type="PANTHER" id="PTHR39639:SF1">
    <property type="entry name" value="DUF262 DOMAIN-CONTAINING PROTEIN"/>
    <property type="match status" value="1"/>
</dbReference>
<accession>A0A9E6TSQ2</accession>
<dbReference type="REBASE" id="510320">
    <property type="entry name" value="Psp8P3ORF2530P"/>
</dbReference>
<feature type="domain" description="GmrSD restriction endonucleases N-terminal" evidence="1">
    <location>
        <begin position="52"/>
        <end position="189"/>
    </location>
</feature>
<organism evidence="2 3">
    <name type="scientific">Pseudomonas vanderleydeniana</name>
    <dbReference type="NCBI Taxonomy" id="2745495"/>
    <lineage>
        <taxon>Bacteria</taxon>
        <taxon>Pseudomonadati</taxon>
        <taxon>Pseudomonadota</taxon>
        <taxon>Gammaproteobacteria</taxon>
        <taxon>Pseudomonadales</taxon>
        <taxon>Pseudomonadaceae</taxon>
        <taxon>Pseudomonas</taxon>
    </lineage>
</organism>
<proteinExistence type="predicted"/>
<gene>
    <name evidence="2" type="ORF">HU752_002525</name>
</gene>
<reference evidence="2 3" key="2">
    <citation type="journal article" date="2021" name="Microorganisms">
        <title>The Ever-Expanding Pseudomonas Genus: Description of 43 New Species and Partition of the Pseudomonas putida Group.</title>
        <authorList>
            <person name="Girard L."/>
            <person name="Lood C."/>
            <person name="Hofte M."/>
            <person name="Vandamme P."/>
            <person name="Rokni-Zadeh H."/>
            <person name="van Noort V."/>
            <person name="Lavigne R."/>
            <person name="De Mot R."/>
        </authorList>
    </citation>
    <scope>NUCLEOTIDE SEQUENCE [LARGE SCALE GENOMIC DNA]</scope>
    <source>
        <strain evidence="2 3">RW8P3</strain>
    </source>
</reference>
<reference evidence="2 3" key="1">
    <citation type="journal article" date="2020" name="Microorganisms">
        <title>Reliable Identification of Environmental Pseudomonas Isolates Using the rpoD Gene.</title>
        <authorList>
            <consortium name="The Broad Institute Genome Sequencing Platform"/>
            <person name="Girard L."/>
            <person name="Lood C."/>
            <person name="Rokni-Zadeh H."/>
            <person name="van Noort V."/>
            <person name="Lavigne R."/>
            <person name="De Mot R."/>
        </authorList>
    </citation>
    <scope>NUCLEOTIDE SEQUENCE [LARGE SCALE GENOMIC DNA]</scope>
    <source>
        <strain evidence="2 3">RW8P3</strain>
    </source>
</reference>
<dbReference type="EMBL" id="CP077093">
    <property type="protein sequence ID" value="QXI28856.1"/>
    <property type="molecule type" value="Genomic_DNA"/>
</dbReference>
<dbReference type="Pfam" id="PF03235">
    <property type="entry name" value="GmrSD_N"/>
    <property type="match status" value="1"/>
</dbReference>